<proteinExistence type="predicted"/>
<feature type="compositionally biased region" description="Polar residues" evidence="1">
    <location>
        <begin position="89"/>
        <end position="105"/>
    </location>
</feature>
<gene>
    <name evidence="2" type="ORF">BYL167_LOCUS71985</name>
</gene>
<protein>
    <submittedName>
        <fullName evidence="2">Uncharacterized protein</fullName>
    </submittedName>
</protein>
<feature type="region of interest" description="Disordered" evidence="1">
    <location>
        <begin position="85"/>
        <end position="163"/>
    </location>
</feature>
<evidence type="ECO:0000256" key="1">
    <source>
        <dbReference type="SAM" id="MobiDB-lite"/>
    </source>
</evidence>
<feature type="non-terminal residue" evidence="2">
    <location>
        <position position="163"/>
    </location>
</feature>
<accession>A0A8S3G429</accession>
<evidence type="ECO:0000313" key="3">
    <source>
        <dbReference type="Proteomes" id="UP000681967"/>
    </source>
</evidence>
<name>A0A8S3G429_9BILA</name>
<dbReference type="Proteomes" id="UP000681967">
    <property type="component" value="Unassembled WGS sequence"/>
</dbReference>
<comment type="caution">
    <text evidence="2">The sequence shown here is derived from an EMBL/GenBank/DDBJ whole genome shotgun (WGS) entry which is preliminary data.</text>
</comment>
<sequence>MSESTKLKNLLNKVKPSIQLEVRKKKPKTTAEFLEYATEIEELLQLSSININSDINYNRKSGSLPKSMTTSSSFLSNYSNKFNNSYSSTLQKNSRNNPVSYSYTPYTPELKGLEKKQVSHPTSRFQQNAYDSTRNKNHDNNTNDYNKQKNTQQYKPILKNIPK</sequence>
<feature type="compositionally biased region" description="Polar residues" evidence="1">
    <location>
        <begin position="119"/>
        <end position="132"/>
    </location>
</feature>
<dbReference type="AlphaFoldDB" id="A0A8S3G429"/>
<dbReference type="EMBL" id="CAJOBH010256909">
    <property type="protein sequence ID" value="CAF5149410.1"/>
    <property type="molecule type" value="Genomic_DNA"/>
</dbReference>
<organism evidence="2 3">
    <name type="scientific">Rotaria magnacalcarata</name>
    <dbReference type="NCBI Taxonomy" id="392030"/>
    <lineage>
        <taxon>Eukaryota</taxon>
        <taxon>Metazoa</taxon>
        <taxon>Spiralia</taxon>
        <taxon>Gnathifera</taxon>
        <taxon>Rotifera</taxon>
        <taxon>Eurotatoria</taxon>
        <taxon>Bdelloidea</taxon>
        <taxon>Philodinida</taxon>
        <taxon>Philodinidae</taxon>
        <taxon>Rotaria</taxon>
    </lineage>
</organism>
<reference evidence="2" key="1">
    <citation type="submission" date="2021-02" db="EMBL/GenBank/DDBJ databases">
        <authorList>
            <person name="Nowell W R."/>
        </authorList>
    </citation>
    <scope>NUCLEOTIDE SEQUENCE</scope>
</reference>
<evidence type="ECO:0000313" key="2">
    <source>
        <dbReference type="EMBL" id="CAF5149410.1"/>
    </source>
</evidence>